<organism evidence="1 2">
    <name type="scientific">Cannabis sativa</name>
    <name type="common">Hemp</name>
    <name type="synonym">Marijuana</name>
    <dbReference type="NCBI Taxonomy" id="3483"/>
    <lineage>
        <taxon>Eukaryota</taxon>
        <taxon>Viridiplantae</taxon>
        <taxon>Streptophyta</taxon>
        <taxon>Embryophyta</taxon>
        <taxon>Tracheophyta</taxon>
        <taxon>Spermatophyta</taxon>
        <taxon>Magnoliopsida</taxon>
        <taxon>eudicotyledons</taxon>
        <taxon>Gunneridae</taxon>
        <taxon>Pentapetalae</taxon>
        <taxon>rosids</taxon>
        <taxon>fabids</taxon>
        <taxon>Rosales</taxon>
        <taxon>Cannabaceae</taxon>
        <taxon>Cannabis</taxon>
    </lineage>
</organism>
<evidence type="ECO:0000313" key="2">
    <source>
        <dbReference type="Proteomes" id="UP000525078"/>
    </source>
</evidence>
<proteinExistence type="predicted"/>
<gene>
    <name evidence="1" type="ORF">F8388_024677</name>
</gene>
<sequence length="98" mass="11398">MLLLFFLNTKSNLSLILSVSFLIWFSGRFSDHHWHILPSNLRCNPTYRRLLLLTLRLSGGRDPYVDVLQQSFPKKKELQGIILNTQHFPGGEDCYFSS</sequence>
<dbReference type="EMBL" id="JAATIP010000065">
    <property type="protein sequence ID" value="KAF4380384.1"/>
    <property type="molecule type" value="Genomic_DNA"/>
</dbReference>
<name>A0A7J6GBS0_CANSA</name>
<evidence type="ECO:0000313" key="1">
    <source>
        <dbReference type="EMBL" id="KAF4380384.1"/>
    </source>
</evidence>
<accession>A0A7J6GBS0</accession>
<dbReference type="AlphaFoldDB" id="A0A7J6GBS0"/>
<protein>
    <submittedName>
        <fullName evidence="1">Uncharacterized protein</fullName>
    </submittedName>
</protein>
<comment type="caution">
    <text evidence="1">The sequence shown here is derived from an EMBL/GenBank/DDBJ whole genome shotgun (WGS) entry which is preliminary data.</text>
</comment>
<dbReference type="Proteomes" id="UP000525078">
    <property type="component" value="Unassembled WGS sequence"/>
</dbReference>
<reference evidence="1 2" key="1">
    <citation type="journal article" date="2020" name="bioRxiv">
        <title>Sequence and annotation of 42 cannabis genomes reveals extensive copy number variation in cannabinoid synthesis and pathogen resistance genes.</title>
        <authorList>
            <person name="Mckernan K.J."/>
            <person name="Helbert Y."/>
            <person name="Kane L.T."/>
            <person name="Ebling H."/>
            <person name="Zhang L."/>
            <person name="Liu B."/>
            <person name="Eaton Z."/>
            <person name="Mclaughlin S."/>
            <person name="Kingan S."/>
            <person name="Baybayan P."/>
            <person name="Concepcion G."/>
            <person name="Jordan M."/>
            <person name="Riva A."/>
            <person name="Barbazuk W."/>
            <person name="Harkins T."/>
        </authorList>
    </citation>
    <scope>NUCLEOTIDE SEQUENCE [LARGE SCALE GENOMIC DNA]</scope>
    <source>
        <strain evidence="2">cv. Jamaican Lion 4</strain>
        <tissue evidence="1">Leaf</tissue>
    </source>
</reference>